<dbReference type="GO" id="GO:0006281">
    <property type="term" value="P:DNA repair"/>
    <property type="evidence" value="ECO:0007669"/>
    <property type="project" value="TreeGrafter"/>
</dbReference>
<proteinExistence type="predicted"/>
<keyword evidence="2" id="KW-1185">Reference proteome</keyword>
<dbReference type="GO" id="GO:0046404">
    <property type="term" value="F:ATP-dependent polydeoxyribonucleotide 5'-hydroxyl-kinase activity"/>
    <property type="evidence" value="ECO:0007669"/>
    <property type="project" value="TreeGrafter"/>
</dbReference>
<dbReference type="Pfam" id="PF13671">
    <property type="entry name" value="AAA_33"/>
    <property type="match status" value="1"/>
</dbReference>
<organism evidence="1 2">
    <name type="scientific">Actinopolyspora saharensis</name>
    <dbReference type="NCBI Taxonomy" id="995062"/>
    <lineage>
        <taxon>Bacteria</taxon>
        <taxon>Bacillati</taxon>
        <taxon>Actinomycetota</taxon>
        <taxon>Actinomycetes</taxon>
        <taxon>Actinopolysporales</taxon>
        <taxon>Actinopolysporaceae</taxon>
        <taxon>Actinopolyspora</taxon>
    </lineage>
</organism>
<dbReference type="STRING" id="995062.SAMN04489718_0865"/>
<dbReference type="GO" id="GO:0003690">
    <property type="term" value="F:double-stranded DNA binding"/>
    <property type="evidence" value="ECO:0007669"/>
    <property type="project" value="TreeGrafter"/>
</dbReference>
<gene>
    <name evidence="1" type="ORF">SAMN04489718_0865</name>
</gene>
<dbReference type="RefSeq" id="WP_217637710.1">
    <property type="nucleotide sequence ID" value="NZ_FNKO01000001.1"/>
</dbReference>
<keyword evidence="1" id="KW-0808">Transferase</keyword>
<dbReference type="AlphaFoldDB" id="A0A1H0Z656"/>
<reference evidence="2" key="1">
    <citation type="submission" date="2016-10" db="EMBL/GenBank/DDBJ databases">
        <authorList>
            <person name="Varghese N."/>
            <person name="Submissions S."/>
        </authorList>
    </citation>
    <scope>NUCLEOTIDE SEQUENCE [LARGE SCALE GENOMIC DNA]</scope>
    <source>
        <strain evidence="2">DSM 45459</strain>
    </source>
</reference>
<dbReference type="EMBL" id="FNKO01000001">
    <property type="protein sequence ID" value="SDQ22874.1"/>
    <property type="molecule type" value="Genomic_DNA"/>
</dbReference>
<dbReference type="GO" id="GO:0046403">
    <property type="term" value="F:polynucleotide 3'-phosphatase activity"/>
    <property type="evidence" value="ECO:0007669"/>
    <property type="project" value="TreeGrafter"/>
</dbReference>
<keyword evidence="1" id="KW-0418">Kinase</keyword>
<protein>
    <submittedName>
        <fullName evidence="1">Predicted kinase</fullName>
    </submittedName>
</protein>
<dbReference type="InterPro" id="IPR027417">
    <property type="entry name" value="P-loop_NTPase"/>
</dbReference>
<dbReference type="Gene3D" id="3.40.50.300">
    <property type="entry name" value="P-loop containing nucleotide triphosphate hydrolases"/>
    <property type="match status" value="1"/>
</dbReference>
<dbReference type="Proteomes" id="UP000199301">
    <property type="component" value="Unassembled WGS sequence"/>
</dbReference>
<dbReference type="PANTHER" id="PTHR12083">
    <property type="entry name" value="BIFUNCTIONAL POLYNUCLEOTIDE PHOSPHATASE/KINASE"/>
    <property type="match status" value="1"/>
</dbReference>
<evidence type="ECO:0000313" key="1">
    <source>
        <dbReference type="EMBL" id="SDQ22874.1"/>
    </source>
</evidence>
<name>A0A1H0Z656_9ACTN</name>
<dbReference type="PANTHER" id="PTHR12083:SF9">
    <property type="entry name" value="BIFUNCTIONAL POLYNUCLEOTIDE PHOSPHATASE_KINASE"/>
    <property type="match status" value="1"/>
</dbReference>
<sequence>MELAVLIGLQASGKTTFYQRVLAETHVHVSKDNFPNARNRQRKQLRLIAEALAAGRNVAVDNTNPAPEQWHPLVERARTHRASVVGYWFPPDPTATLRRNATRPESSRVPEMGIHDTLGRLRRPHPSDGFDQLHTVRFDGNGGFDVRRWTETD</sequence>
<accession>A0A1H0Z656</accession>
<evidence type="ECO:0000313" key="2">
    <source>
        <dbReference type="Proteomes" id="UP000199301"/>
    </source>
</evidence>
<dbReference type="SUPFAM" id="SSF52540">
    <property type="entry name" value="P-loop containing nucleoside triphosphate hydrolases"/>
    <property type="match status" value="1"/>
</dbReference>